<evidence type="ECO:0000313" key="2">
    <source>
        <dbReference type="Proteomes" id="UP000288216"/>
    </source>
</evidence>
<feature type="non-terminal residue" evidence="1">
    <location>
        <position position="1"/>
    </location>
</feature>
<accession>A0A401QBR1</accession>
<gene>
    <name evidence="1" type="ORF">scyTo_0023604</name>
</gene>
<keyword evidence="2" id="KW-1185">Reference proteome</keyword>
<dbReference type="EMBL" id="BFAA01031179">
    <property type="protein sequence ID" value="GCB82821.1"/>
    <property type="molecule type" value="Genomic_DNA"/>
</dbReference>
<reference evidence="1 2" key="1">
    <citation type="journal article" date="2018" name="Nat. Ecol. Evol.">
        <title>Shark genomes provide insights into elasmobranch evolution and the origin of vertebrates.</title>
        <authorList>
            <person name="Hara Y"/>
            <person name="Yamaguchi K"/>
            <person name="Onimaru K"/>
            <person name="Kadota M"/>
            <person name="Koyanagi M"/>
            <person name="Keeley SD"/>
            <person name="Tatsumi K"/>
            <person name="Tanaka K"/>
            <person name="Motone F"/>
            <person name="Kageyama Y"/>
            <person name="Nozu R"/>
            <person name="Adachi N"/>
            <person name="Nishimura O"/>
            <person name="Nakagawa R"/>
            <person name="Tanegashima C"/>
            <person name="Kiyatake I"/>
            <person name="Matsumoto R"/>
            <person name="Murakumo K"/>
            <person name="Nishida K"/>
            <person name="Terakita A"/>
            <person name="Kuratani S"/>
            <person name="Sato K"/>
            <person name="Hyodo S Kuraku.S."/>
        </authorList>
    </citation>
    <scope>NUCLEOTIDE SEQUENCE [LARGE SCALE GENOMIC DNA]</scope>
</reference>
<dbReference type="Proteomes" id="UP000288216">
    <property type="component" value="Unassembled WGS sequence"/>
</dbReference>
<name>A0A401QBR1_SCYTO</name>
<sequence length="98" mass="10623">GTPAEILYKGTITRVIAEDNPSRNERVRKEGSSEGHVIYEGKSSHVLSYDGFTPENSRGDPGISAALNEAAGMKRSYEMLEEGSGWGLTQNSLPSSYE</sequence>
<dbReference type="AlphaFoldDB" id="A0A401QBR1"/>
<dbReference type="OrthoDB" id="10258692at2759"/>
<protein>
    <submittedName>
        <fullName evidence="1">Uncharacterized protein</fullName>
    </submittedName>
</protein>
<organism evidence="1 2">
    <name type="scientific">Scyliorhinus torazame</name>
    <name type="common">Cloudy catshark</name>
    <name type="synonym">Catulus torazame</name>
    <dbReference type="NCBI Taxonomy" id="75743"/>
    <lineage>
        <taxon>Eukaryota</taxon>
        <taxon>Metazoa</taxon>
        <taxon>Chordata</taxon>
        <taxon>Craniata</taxon>
        <taxon>Vertebrata</taxon>
        <taxon>Chondrichthyes</taxon>
        <taxon>Elasmobranchii</taxon>
        <taxon>Galeomorphii</taxon>
        <taxon>Galeoidea</taxon>
        <taxon>Carcharhiniformes</taxon>
        <taxon>Scyliorhinidae</taxon>
        <taxon>Scyliorhinus</taxon>
    </lineage>
</organism>
<evidence type="ECO:0000313" key="1">
    <source>
        <dbReference type="EMBL" id="GCB82821.1"/>
    </source>
</evidence>
<comment type="caution">
    <text evidence="1">The sequence shown here is derived from an EMBL/GenBank/DDBJ whole genome shotgun (WGS) entry which is preliminary data.</text>
</comment>
<proteinExistence type="predicted"/>
<feature type="non-terminal residue" evidence="1">
    <location>
        <position position="98"/>
    </location>
</feature>
<dbReference type="STRING" id="75743.A0A401QBR1"/>